<dbReference type="Pfam" id="PF13456">
    <property type="entry name" value="RVT_3"/>
    <property type="match status" value="1"/>
</dbReference>
<comment type="caution">
    <text evidence="3">The sequence shown here is derived from an EMBL/GenBank/DDBJ whole genome shotgun (WGS) entry which is preliminary data.</text>
</comment>
<dbReference type="GO" id="GO:0003676">
    <property type="term" value="F:nucleic acid binding"/>
    <property type="evidence" value="ECO:0007669"/>
    <property type="project" value="InterPro"/>
</dbReference>
<name>A0A371HMP0_MUCPR</name>
<dbReference type="SUPFAM" id="SSF53098">
    <property type="entry name" value="Ribonuclease H-like"/>
    <property type="match status" value="1"/>
</dbReference>
<dbReference type="AlphaFoldDB" id="A0A371HMP0"/>
<dbReference type="GO" id="GO:0004523">
    <property type="term" value="F:RNA-DNA hybrid ribonuclease activity"/>
    <property type="evidence" value="ECO:0007669"/>
    <property type="project" value="InterPro"/>
</dbReference>
<evidence type="ECO:0000256" key="1">
    <source>
        <dbReference type="SAM" id="MobiDB-lite"/>
    </source>
</evidence>
<gene>
    <name evidence="3" type="primary">rnhA</name>
    <name evidence="3" type="ORF">CR513_12269</name>
</gene>
<sequence length="302" mass="34359">MTTRSSKGEKDNRWFLSMDGASNQTGSGAGVILEGSNGVSIEQSLHFEFKANNNQAEYEALLVGMRLAKELKAKTLTAKSYSKLVNGEYQARDPQLMKYLERATRMVATFKKFTLHHVPREQNERVDLLSKLATSQNRRVQRSVIHESWRTWVSLLVVYLRDERLSEDPTEAKRLARDAARYIVIGGELYRRDFSFPLLRCVKGEEARYVIKEVHKGVCDTHIGGRALASKIARADYFTKVDRGRARGHNIGGEDQTFLLEEDNMPFGPPSRDSVQQWDTIRILIDSEFLRPAEDKAAIHIG</sequence>
<evidence type="ECO:0000259" key="2">
    <source>
        <dbReference type="Pfam" id="PF13456"/>
    </source>
</evidence>
<dbReference type="CDD" id="cd09279">
    <property type="entry name" value="RNase_HI_like"/>
    <property type="match status" value="1"/>
</dbReference>
<dbReference type="Proteomes" id="UP000257109">
    <property type="component" value="Unassembled WGS sequence"/>
</dbReference>
<evidence type="ECO:0000313" key="4">
    <source>
        <dbReference type="Proteomes" id="UP000257109"/>
    </source>
</evidence>
<evidence type="ECO:0000313" key="3">
    <source>
        <dbReference type="EMBL" id="RDY04061.1"/>
    </source>
</evidence>
<feature type="region of interest" description="Disordered" evidence="1">
    <location>
        <begin position="1"/>
        <end position="21"/>
    </location>
</feature>
<organism evidence="3 4">
    <name type="scientific">Mucuna pruriens</name>
    <name type="common">Velvet bean</name>
    <name type="synonym">Dolichos pruriens</name>
    <dbReference type="NCBI Taxonomy" id="157652"/>
    <lineage>
        <taxon>Eukaryota</taxon>
        <taxon>Viridiplantae</taxon>
        <taxon>Streptophyta</taxon>
        <taxon>Embryophyta</taxon>
        <taxon>Tracheophyta</taxon>
        <taxon>Spermatophyta</taxon>
        <taxon>Magnoliopsida</taxon>
        <taxon>eudicotyledons</taxon>
        <taxon>Gunneridae</taxon>
        <taxon>Pentapetalae</taxon>
        <taxon>rosids</taxon>
        <taxon>fabids</taxon>
        <taxon>Fabales</taxon>
        <taxon>Fabaceae</taxon>
        <taxon>Papilionoideae</taxon>
        <taxon>50 kb inversion clade</taxon>
        <taxon>NPAAA clade</taxon>
        <taxon>indigoferoid/millettioid clade</taxon>
        <taxon>Phaseoleae</taxon>
        <taxon>Mucuna</taxon>
    </lineage>
</organism>
<accession>A0A371HMP0</accession>
<dbReference type="PANTHER" id="PTHR48475:SF2">
    <property type="entry name" value="RIBONUCLEASE H"/>
    <property type="match status" value="1"/>
</dbReference>
<dbReference type="EMBL" id="QJKJ01002157">
    <property type="protein sequence ID" value="RDY04061.1"/>
    <property type="molecule type" value="Genomic_DNA"/>
</dbReference>
<dbReference type="InterPro" id="IPR012337">
    <property type="entry name" value="RNaseH-like_sf"/>
</dbReference>
<feature type="compositionally biased region" description="Basic and acidic residues" evidence="1">
    <location>
        <begin position="1"/>
        <end position="13"/>
    </location>
</feature>
<keyword evidence="4" id="KW-1185">Reference proteome</keyword>
<dbReference type="OrthoDB" id="1934793at2759"/>
<dbReference type="InterPro" id="IPR002156">
    <property type="entry name" value="RNaseH_domain"/>
</dbReference>
<reference evidence="3" key="1">
    <citation type="submission" date="2018-05" db="EMBL/GenBank/DDBJ databases">
        <title>Draft genome of Mucuna pruriens seed.</title>
        <authorList>
            <person name="Nnadi N.E."/>
            <person name="Vos R."/>
            <person name="Hasami M.H."/>
            <person name="Devisetty U.K."/>
            <person name="Aguiy J.C."/>
        </authorList>
    </citation>
    <scope>NUCLEOTIDE SEQUENCE [LARGE SCALE GENOMIC DNA]</scope>
    <source>
        <strain evidence="3">JCA_2017</strain>
    </source>
</reference>
<proteinExistence type="predicted"/>
<dbReference type="PANTHER" id="PTHR48475">
    <property type="entry name" value="RIBONUCLEASE H"/>
    <property type="match status" value="1"/>
</dbReference>
<feature type="non-terminal residue" evidence="3">
    <location>
        <position position="1"/>
    </location>
</feature>
<feature type="domain" description="RNase H type-1" evidence="2">
    <location>
        <begin position="19"/>
        <end position="132"/>
    </location>
</feature>
<dbReference type="Gene3D" id="3.30.420.10">
    <property type="entry name" value="Ribonuclease H-like superfamily/Ribonuclease H"/>
    <property type="match status" value="1"/>
</dbReference>
<dbReference type="InterPro" id="IPR036397">
    <property type="entry name" value="RNaseH_sf"/>
</dbReference>
<protein>
    <submittedName>
        <fullName evidence="3">RnhA</fullName>
    </submittedName>
</protein>